<evidence type="ECO:0000256" key="4">
    <source>
        <dbReference type="ARBA" id="ARBA00022946"/>
    </source>
</evidence>
<dbReference type="InterPro" id="IPR029069">
    <property type="entry name" value="HotDog_dom_sf"/>
</dbReference>
<dbReference type="Proteomes" id="UP000036681">
    <property type="component" value="Unplaced"/>
</dbReference>
<evidence type="ECO:0000256" key="1">
    <source>
        <dbReference type="ARBA" id="ARBA00010458"/>
    </source>
</evidence>
<dbReference type="SUPFAM" id="SSF54637">
    <property type="entry name" value="Thioesterase/thiol ester dehydrase-isomerase"/>
    <property type="match status" value="1"/>
</dbReference>
<dbReference type="InterPro" id="IPR033120">
    <property type="entry name" value="HOTDOG_ACOT"/>
</dbReference>
<evidence type="ECO:0000313" key="6">
    <source>
        <dbReference type="Proteomes" id="UP000036681"/>
    </source>
</evidence>
<evidence type="ECO:0000259" key="5">
    <source>
        <dbReference type="PROSITE" id="PS51770"/>
    </source>
</evidence>
<keyword evidence="6" id="KW-1185">Reference proteome</keyword>
<dbReference type="GO" id="GO:0006637">
    <property type="term" value="P:acyl-CoA metabolic process"/>
    <property type="evidence" value="ECO:0007669"/>
    <property type="project" value="TreeGrafter"/>
</dbReference>
<keyword evidence="4" id="KW-0809">Transit peptide</keyword>
<evidence type="ECO:0000256" key="2">
    <source>
        <dbReference type="ARBA" id="ARBA00022737"/>
    </source>
</evidence>
<name>A0A0M3IXM3_ASCLU</name>
<dbReference type="WBParaSite" id="ALUE_0002350101-mRNA-1">
    <property type="protein sequence ID" value="ALUE_0002350101-mRNA-1"/>
    <property type="gene ID" value="ALUE_0002350101"/>
</dbReference>
<dbReference type="CDD" id="cd03442">
    <property type="entry name" value="BFIT_BACH"/>
    <property type="match status" value="1"/>
</dbReference>
<dbReference type="AlphaFoldDB" id="A0A0M3IXM3"/>
<keyword evidence="2" id="KW-0677">Repeat</keyword>
<accession>A0A0M3IXM3</accession>
<dbReference type="Gene3D" id="3.10.129.10">
    <property type="entry name" value="Hotdog Thioesterase"/>
    <property type="match status" value="1"/>
</dbReference>
<proteinExistence type="inferred from homology"/>
<feature type="domain" description="HotDog ACOT-type" evidence="5">
    <location>
        <begin position="17"/>
        <end position="101"/>
    </location>
</feature>
<evidence type="ECO:0000313" key="7">
    <source>
        <dbReference type="WBParaSite" id="ALUE_0002350101-mRNA-1"/>
    </source>
</evidence>
<organism evidence="6 7">
    <name type="scientific">Ascaris lumbricoides</name>
    <name type="common">Giant roundworm</name>
    <dbReference type="NCBI Taxonomy" id="6252"/>
    <lineage>
        <taxon>Eukaryota</taxon>
        <taxon>Metazoa</taxon>
        <taxon>Ecdysozoa</taxon>
        <taxon>Nematoda</taxon>
        <taxon>Chromadorea</taxon>
        <taxon>Rhabditida</taxon>
        <taxon>Spirurina</taxon>
        <taxon>Ascaridomorpha</taxon>
        <taxon>Ascaridoidea</taxon>
        <taxon>Ascarididae</taxon>
        <taxon>Ascaris</taxon>
    </lineage>
</organism>
<dbReference type="GO" id="GO:0047617">
    <property type="term" value="F:fatty acyl-CoA hydrolase activity"/>
    <property type="evidence" value="ECO:0007669"/>
    <property type="project" value="TreeGrafter"/>
</dbReference>
<dbReference type="PANTHER" id="PTHR12655:SF0">
    <property type="entry name" value="ACYL-COENZYME A THIOESTERASE 9, MITOCHONDRIAL"/>
    <property type="match status" value="1"/>
</dbReference>
<keyword evidence="3" id="KW-0378">Hydrolase</keyword>
<protein>
    <submittedName>
        <fullName evidence="7">HotDog ACOT-type domain-containing protein</fullName>
    </submittedName>
</protein>
<evidence type="ECO:0000256" key="3">
    <source>
        <dbReference type="ARBA" id="ARBA00022801"/>
    </source>
</evidence>
<dbReference type="GO" id="GO:0005739">
    <property type="term" value="C:mitochondrion"/>
    <property type="evidence" value="ECO:0007669"/>
    <property type="project" value="TreeGrafter"/>
</dbReference>
<reference evidence="7" key="1">
    <citation type="submission" date="2017-02" db="UniProtKB">
        <authorList>
            <consortium name="WormBaseParasite"/>
        </authorList>
    </citation>
    <scope>IDENTIFICATION</scope>
</reference>
<comment type="similarity">
    <text evidence="1">Belongs to the acyl coenzyme A hydrolase family.</text>
</comment>
<dbReference type="PANTHER" id="PTHR12655">
    <property type="entry name" value="ACYL-COA THIOESTERASE"/>
    <property type="match status" value="1"/>
</dbReference>
<dbReference type="PROSITE" id="PS51770">
    <property type="entry name" value="HOTDOG_ACOT"/>
    <property type="match status" value="1"/>
</dbReference>
<sequence>SYSFRHRVLPPNHVWIEDAKLKNAVLCFPVDRNVYNKIFGGYLMRLAFELAWCNAAMYAKGRVKIAAVDDILFRKSVEIGSLLLLSSQVVFCLPRFSPHEL</sequence>